<dbReference type="EMBL" id="JAJNDB010000001">
    <property type="protein sequence ID" value="MCD2193743.1"/>
    <property type="molecule type" value="Genomic_DNA"/>
</dbReference>
<comment type="caution">
    <text evidence="2">The sequence shown here is derived from an EMBL/GenBank/DDBJ whole genome shotgun (WGS) entry which is preliminary data.</text>
</comment>
<keyword evidence="1" id="KW-1133">Transmembrane helix</keyword>
<reference evidence="2 3" key="1">
    <citation type="submission" date="2021-11" db="EMBL/GenBank/DDBJ databases">
        <title>Draft genome sequence of Actinomycetospora sp. SF1 isolated from the rhizosphere soil.</title>
        <authorList>
            <person name="Duangmal K."/>
            <person name="Chantavorakit T."/>
        </authorList>
    </citation>
    <scope>NUCLEOTIDE SEQUENCE [LARGE SCALE GENOMIC DNA]</scope>
    <source>
        <strain evidence="2 3">TBRC 5722</strain>
    </source>
</reference>
<evidence type="ECO:0000313" key="3">
    <source>
        <dbReference type="Proteomes" id="UP001199469"/>
    </source>
</evidence>
<keyword evidence="3" id="KW-1185">Reference proteome</keyword>
<evidence type="ECO:0000256" key="1">
    <source>
        <dbReference type="SAM" id="Phobius"/>
    </source>
</evidence>
<keyword evidence="1" id="KW-0472">Membrane</keyword>
<gene>
    <name evidence="2" type="ORF">LQ327_10175</name>
</gene>
<proteinExistence type="predicted"/>
<evidence type="ECO:0000313" key="2">
    <source>
        <dbReference type="EMBL" id="MCD2193743.1"/>
    </source>
</evidence>
<accession>A0ABS8P659</accession>
<keyword evidence="1" id="KW-0812">Transmembrane</keyword>
<protein>
    <submittedName>
        <fullName evidence="2">Uncharacterized protein</fullName>
    </submittedName>
</protein>
<feature type="transmembrane region" description="Helical" evidence="1">
    <location>
        <begin position="55"/>
        <end position="80"/>
    </location>
</feature>
<organism evidence="2 3">
    <name type="scientific">Actinomycetospora endophytica</name>
    <dbReference type="NCBI Taxonomy" id="2291215"/>
    <lineage>
        <taxon>Bacteria</taxon>
        <taxon>Bacillati</taxon>
        <taxon>Actinomycetota</taxon>
        <taxon>Actinomycetes</taxon>
        <taxon>Pseudonocardiales</taxon>
        <taxon>Pseudonocardiaceae</taxon>
        <taxon>Actinomycetospora</taxon>
    </lineage>
</organism>
<feature type="transmembrane region" description="Helical" evidence="1">
    <location>
        <begin position="23"/>
        <end position="43"/>
    </location>
</feature>
<sequence length="86" mass="8688">MTAAAVGQGVLMGLVSDPGAPCWARSAVGIGVAAICWFGYLGARASYRHHRDGRISAARLTGAAVTVGVLGALALLWVGFSSAFPT</sequence>
<name>A0ABS8P659_9PSEU</name>
<dbReference type="RefSeq" id="WP_230732405.1">
    <property type="nucleotide sequence ID" value="NZ_JAJNDB010000001.1"/>
</dbReference>
<dbReference type="Proteomes" id="UP001199469">
    <property type="component" value="Unassembled WGS sequence"/>
</dbReference>